<keyword evidence="1" id="KW-0808">Transferase</keyword>
<protein>
    <submittedName>
        <fullName evidence="3">Class I SAM-dependent methyltransferase</fullName>
    </submittedName>
</protein>
<reference evidence="3 4" key="1">
    <citation type="submission" date="2021-01" db="EMBL/GenBank/DDBJ databases">
        <title>Genome public.</title>
        <authorList>
            <person name="Liu C."/>
            <person name="Sun Q."/>
        </authorList>
    </citation>
    <scope>NUCLEOTIDE SEQUENCE [LARGE SCALE GENOMIC DNA]</scope>
    <source>
        <strain evidence="3 4">YIM B02515</strain>
    </source>
</reference>
<dbReference type="RefSeq" id="WP_202748184.1">
    <property type="nucleotide sequence ID" value="NZ_JAESWC010000002.1"/>
</dbReference>
<dbReference type="Pfam" id="PF13847">
    <property type="entry name" value="Methyltransf_31"/>
    <property type="match status" value="1"/>
</dbReference>
<keyword evidence="4" id="KW-1185">Reference proteome</keyword>
<dbReference type="Proteomes" id="UP000632377">
    <property type="component" value="Unassembled WGS sequence"/>
</dbReference>
<dbReference type="EMBL" id="JAESWC010000002">
    <property type="protein sequence ID" value="MBL4935585.1"/>
    <property type="molecule type" value="Genomic_DNA"/>
</dbReference>
<dbReference type="SUPFAM" id="SSF53335">
    <property type="entry name" value="S-adenosyl-L-methionine-dependent methyltransferases"/>
    <property type="match status" value="1"/>
</dbReference>
<comment type="caution">
    <text evidence="3">The sequence shown here is derived from an EMBL/GenBank/DDBJ whole genome shotgun (WGS) entry which is preliminary data.</text>
</comment>
<evidence type="ECO:0000256" key="1">
    <source>
        <dbReference type="ARBA" id="ARBA00022679"/>
    </source>
</evidence>
<dbReference type="GO" id="GO:0032259">
    <property type="term" value="P:methylation"/>
    <property type="evidence" value="ECO:0007669"/>
    <property type="project" value="UniProtKB-KW"/>
</dbReference>
<dbReference type="CDD" id="cd02440">
    <property type="entry name" value="AdoMet_MTases"/>
    <property type="match status" value="1"/>
</dbReference>
<proteinExistence type="predicted"/>
<dbReference type="InterPro" id="IPR029063">
    <property type="entry name" value="SAM-dependent_MTases_sf"/>
</dbReference>
<organism evidence="3 4">
    <name type="scientific">Clostridium rhizosphaerae</name>
    <dbReference type="NCBI Taxonomy" id="2803861"/>
    <lineage>
        <taxon>Bacteria</taxon>
        <taxon>Bacillati</taxon>
        <taxon>Bacillota</taxon>
        <taxon>Clostridia</taxon>
        <taxon>Eubacteriales</taxon>
        <taxon>Clostridiaceae</taxon>
        <taxon>Clostridium</taxon>
    </lineage>
</organism>
<evidence type="ECO:0000313" key="3">
    <source>
        <dbReference type="EMBL" id="MBL4935585.1"/>
    </source>
</evidence>
<evidence type="ECO:0000259" key="2">
    <source>
        <dbReference type="Pfam" id="PF13847"/>
    </source>
</evidence>
<dbReference type="PANTHER" id="PTHR43861:SF3">
    <property type="entry name" value="PUTATIVE (AFU_ORTHOLOGUE AFUA_2G14390)-RELATED"/>
    <property type="match status" value="1"/>
</dbReference>
<dbReference type="PANTHER" id="PTHR43861">
    <property type="entry name" value="TRANS-ACONITATE 2-METHYLTRANSFERASE-RELATED"/>
    <property type="match status" value="1"/>
</dbReference>
<dbReference type="InterPro" id="IPR025714">
    <property type="entry name" value="Methyltranfer_dom"/>
</dbReference>
<gene>
    <name evidence="3" type="ORF">JK636_07405</name>
</gene>
<keyword evidence="3" id="KW-0489">Methyltransferase</keyword>
<dbReference type="GO" id="GO:0008168">
    <property type="term" value="F:methyltransferase activity"/>
    <property type="evidence" value="ECO:0007669"/>
    <property type="project" value="UniProtKB-KW"/>
</dbReference>
<sequence length="202" mass="22889">MNHMHHHNHPDQNFSTKIAFLDSRQRERLIPPEELISQMPIEENHTLLDIGAGTGFFTIPMAESTSGKVYAMDPDRRMLSIIEDKAKEKGLTNIELIQDYIENLNLQNDSVDFAMSSLILHEVSSLSKALSKIYEVLNAGGHLLCLEYEKDDLIVEGPPMSIRIGSEELENTLSLIGFEIVKKTKINDAIYTVLAVKKHRQF</sequence>
<feature type="domain" description="Methyltransferase" evidence="2">
    <location>
        <begin position="42"/>
        <end position="160"/>
    </location>
</feature>
<accession>A0ABS1T8B8</accession>
<evidence type="ECO:0000313" key="4">
    <source>
        <dbReference type="Proteomes" id="UP000632377"/>
    </source>
</evidence>
<name>A0ABS1T8B8_9CLOT</name>
<dbReference type="Gene3D" id="3.40.50.150">
    <property type="entry name" value="Vaccinia Virus protein VP39"/>
    <property type="match status" value="1"/>
</dbReference>